<evidence type="ECO:0000259" key="6">
    <source>
        <dbReference type="PROSITE" id="PS50600"/>
    </source>
</evidence>
<evidence type="ECO:0000256" key="2">
    <source>
        <dbReference type="ARBA" id="ARBA00022670"/>
    </source>
</evidence>
<protein>
    <recommendedName>
        <fullName evidence="6">Ubiquitin-like protease family profile domain-containing protein</fullName>
    </recommendedName>
</protein>
<feature type="compositionally biased region" description="Polar residues" evidence="5">
    <location>
        <begin position="8"/>
        <end position="17"/>
    </location>
</feature>
<organism evidence="7 8">
    <name type="scientific">Lasiodiplodia hormozganensis</name>
    <dbReference type="NCBI Taxonomy" id="869390"/>
    <lineage>
        <taxon>Eukaryota</taxon>
        <taxon>Fungi</taxon>
        <taxon>Dikarya</taxon>
        <taxon>Ascomycota</taxon>
        <taxon>Pezizomycotina</taxon>
        <taxon>Dothideomycetes</taxon>
        <taxon>Dothideomycetes incertae sedis</taxon>
        <taxon>Botryosphaeriales</taxon>
        <taxon>Botryosphaeriaceae</taxon>
        <taxon>Lasiodiplodia</taxon>
    </lineage>
</organism>
<evidence type="ECO:0000256" key="5">
    <source>
        <dbReference type="SAM" id="MobiDB-lite"/>
    </source>
</evidence>
<dbReference type="EMBL" id="JAUJDW010000072">
    <property type="protein sequence ID" value="KAK0642544.1"/>
    <property type="molecule type" value="Genomic_DNA"/>
</dbReference>
<gene>
    <name evidence="7" type="ORF">DIS24_g8950</name>
</gene>
<evidence type="ECO:0000313" key="7">
    <source>
        <dbReference type="EMBL" id="KAK0642544.1"/>
    </source>
</evidence>
<dbReference type="SUPFAM" id="SSF54001">
    <property type="entry name" value="Cysteine proteinases"/>
    <property type="match status" value="1"/>
</dbReference>
<feature type="domain" description="Ubiquitin-like protease family profile" evidence="6">
    <location>
        <begin position="18"/>
        <end position="218"/>
    </location>
</feature>
<dbReference type="PROSITE" id="PS50600">
    <property type="entry name" value="ULP_PROTEASE"/>
    <property type="match status" value="1"/>
</dbReference>
<comment type="similarity">
    <text evidence="1">Belongs to the peptidase C48 family.</text>
</comment>
<dbReference type="GO" id="GO:0008234">
    <property type="term" value="F:cysteine-type peptidase activity"/>
    <property type="evidence" value="ECO:0007669"/>
    <property type="project" value="InterPro"/>
</dbReference>
<dbReference type="InterPro" id="IPR003653">
    <property type="entry name" value="Peptidase_C48_C"/>
</dbReference>
<evidence type="ECO:0000313" key="8">
    <source>
        <dbReference type="Proteomes" id="UP001175001"/>
    </source>
</evidence>
<dbReference type="Proteomes" id="UP001175001">
    <property type="component" value="Unassembled WGS sequence"/>
</dbReference>
<name>A0AA40CML1_9PEZI</name>
<comment type="caution">
    <text evidence="7">The sequence shown here is derived from an EMBL/GenBank/DDBJ whole genome shotgun (WGS) entry which is preliminary data.</text>
</comment>
<evidence type="ECO:0000256" key="4">
    <source>
        <dbReference type="SAM" id="Coils"/>
    </source>
</evidence>
<dbReference type="GO" id="GO:0019783">
    <property type="term" value="F:ubiquitin-like protein peptidase activity"/>
    <property type="evidence" value="ECO:0007669"/>
    <property type="project" value="UniProtKB-ARBA"/>
</dbReference>
<feature type="coiled-coil region" evidence="4">
    <location>
        <begin position="409"/>
        <end position="464"/>
    </location>
</feature>
<reference evidence="7" key="1">
    <citation type="submission" date="2023-06" db="EMBL/GenBank/DDBJ databases">
        <title>Multi-omics analyses reveal the molecular pathogenesis toolkit of Lasiodiplodia hormozganensis, a cross-kingdom pathogen.</title>
        <authorList>
            <person name="Felix C."/>
            <person name="Meneses R."/>
            <person name="Goncalves M.F.M."/>
            <person name="Tilleman L."/>
            <person name="Duarte A.S."/>
            <person name="Jorrin-Novo J.V."/>
            <person name="Van De Peer Y."/>
            <person name="Deforce D."/>
            <person name="Van Nieuwerburgh F."/>
            <person name="Esteves A.C."/>
            <person name="Alves A."/>
        </authorList>
    </citation>
    <scope>NUCLEOTIDE SEQUENCE</scope>
    <source>
        <strain evidence="7">CBS 339.90</strain>
    </source>
</reference>
<sequence length="476" mass="52779">MEPDDCSSPDSLESENTAKMPHSDPDLVEDYSDGLDAAQDSAGGVQSVIEEADSLATGWDDQERLTKATRDLQGSNWLGEETIMLVISFFMPIIGVRLVDIGEVPEDGEWDTWASSKSKAIRLRESDEIVLVPLFDSKLRHWRLLSYRIEHETIKVAVYDSIAGRVHLESLRPAIQAISQFLGISSQKQLDLYLDPTALQQDNEHDCGVFVIIHAIYIISRASLPSSASGSFWRAVFRYACNLQSGLRPGNVDELTAELDSITATTTEAAQSRRDQHDRQEQPPPDPKILDLLRAHAAANTQSERLQALSQQASEFFKAVALIQYRVCQDVSEIALMRQLSEVGASLSAEEHGHLMRRSALTTFVSDGAVRLLERRKEAMEALERGAKDFCARVKAEHDQAARAVGDVMERVRAAIRDAAEKVEEAKVRAKDAEDEFKEARDKMKNAEEKARLAAGEVEAAKKALTDYESIITGSV</sequence>
<feature type="region of interest" description="Disordered" evidence="5">
    <location>
        <begin position="266"/>
        <end position="288"/>
    </location>
</feature>
<dbReference type="AlphaFoldDB" id="A0AA40CML1"/>
<keyword evidence="2" id="KW-0645">Protease</keyword>
<dbReference type="Pfam" id="PF02902">
    <property type="entry name" value="Peptidase_C48"/>
    <property type="match status" value="1"/>
</dbReference>
<dbReference type="InterPro" id="IPR038765">
    <property type="entry name" value="Papain-like_cys_pep_sf"/>
</dbReference>
<keyword evidence="3" id="KW-0378">Hydrolase</keyword>
<keyword evidence="4" id="KW-0175">Coiled coil</keyword>
<evidence type="ECO:0000256" key="1">
    <source>
        <dbReference type="ARBA" id="ARBA00005234"/>
    </source>
</evidence>
<dbReference type="GO" id="GO:0006508">
    <property type="term" value="P:proteolysis"/>
    <property type="evidence" value="ECO:0007669"/>
    <property type="project" value="UniProtKB-KW"/>
</dbReference>
<evidence type="ECO:0000256" key="3">
    <source>
        <dbReference type="ARBA" id="ARBA00022801"/>
    </source>
</evidence>
<feature type="region of interest" description="Disordered" evidence="5">
    <location>
        <begin position="1"/>
        <end position="43"/>
    </location>
</feature>
<dbReference type="Gene3D" id="3.40.395.10">
    <property type="entry name" value="Adenoviral Proteinase, Chain A"/>
    <property type="match status" value="1"/>
</dbReference>
<proteinExistence type="inferred from homology"/>
<keyword evidence="8" id="KW-1185">Reference proteome</keyword>
<feature type="compositionally biased region" description="Basic and acidic residues" evidence="5">
    <location>
        <begin position="271"/>
        <end position="281"/>
    </location>
</feature>
<accession>A0AA40CML1</accession>